<evidence type="ECO:0000256" key="1">
    <source>
        <dbReference type="SAM" id="Coils"/>
    </source>
</evidence>
<evidence type="ECO:0008006" key="4">
    <source>
        <dbReference type="Google" id="ProtNLM"/>
    </source>
</evidence>
<accession>A0ABS3FPX5</accession>
<proteinExistence type="predicted"/>
<comment type="caution">
    <text evidence="2">The sequence shown here is derived from an EMBL/GenBank/DDBJ whole genome shotgun (WGS) entry which is preliminary data.</text>
</comment>
<gene>
    <name evidence="2" type="ORF">J0895_08250</name>
</gene>
<name>A0ABS3FPX5_9CYAN</name>
<feature type="coiled-coil region" evidence="1">
    <location>
        <begin position="130"/>
        <end position="160"/>
    </location>
</feature>
<sequence>MVQYTIAQSPEIILTVSGKDSSKARDKAMDQLLEMMDEGKLPTKLSDKLSEGFSPDEFIEVKEPEGLDENSDDALTEAVQILSSLVTLKEKVDRSHAEALKVREQIDVLFQDRPVTEEEIANLKEGFKTLKTFAQANQRYQAAREQAEEARTILDRVLKSTTAE</sequence>
<dbReference type="RefSeq" id="WP_207087629.1">
    <property type="nucleotide sequence ID" value="NZ_JAFLQW010000226.1"/>
</dbReference>
<dbReference type="Proteomes" id="UP000664844">
    <property type="component" value="Unassembled WGS sequence"/>
</dbReference>
<organism evidence="2 3">
    <name type="scientific">Phormidium pseudopriestleyi FRX01</name>
    <dbReference type="NCBI Taxonomy" id="1759528"/>
    <lineage>
        <taxon>Bacteria</taxon>
        <taxon>Bacillati</taxon>
        <taxon>Cyanobacteriota</taxon>
        <taxon>Cyanophyceae</taxon>
        <taxon>Oscillatoriophycideae</taxon>
        <taxon>Oscillatoriales</taxon>
        <taxon>Oscillatoriaceae</taxon>
        <taxon>Phormidium</taxon>
    </lineage>
</organism>
<reference evidence="2 3" key="1">
    <citation type="submission" date="2021-03" db="EMBL/GenBank/DDBJ databases">
        <title>Metabolic Capacity of the Antarctic Cyanobacterium Phormidium pseudopriestleyi that Sustains Oxygenic Photosynthesis in the Presence of Hydrogen Sulfide.</title>
        <authorList>
            <person name="Lumian J.E."/>
            <person name="Jungblut A.D."/>
            <person name="Dillon M.L."/>
            <person name="Hawes I."/>
            <person name="Doran P.T."/>
            <person name="Mackey T.J."/>
            <person name="Dick G.J."/>
            <person name="Grettenberger C.L."/>
            <person name="Sumner D.Y."/>
        </authorList>
    </citation>
    <scope>NUCLEOTIDE SEQUENCE [LARGE SCALE GENOMIC DNA]</scope>
    <source>
        <strain evidence="2 3">FRX01</strain>
    </source>
</reference>
<keyword evidence="3" id="KW-1185">Reference proteome</keyword>
<keyword evidence="1" id="KW-0175">Coiled coil</keyword>
<protein>
    <recommendedName>
        <fullName evidence="4">Chromosome segregation ATPase</fullName>
    </recommendedName>
</protein>
<evidence type="ECO:0000313" key="2">
    <source>
        <dbReference type="EMBL" id="MBO0349093.1"/>
    </source>
</evidence>
<dbReference type="EMBL" id="JAFLQW010000226">
    <property type="protein sequence ID" value="MBO0349093.1"/>
    <property type="molecule type" value="Genomic_DNA"/>
</dbReference>
<evidence type="ECO:0000313" key="3">
    <source>
        <dbReference type="Proteomes" id="UP000664844"/>
    </source>
</evidence>